<dbReference type="InterPro" id="IPR052387">
    <property type="entry name" value="Fibrocystin"/>
</dbReference>
<dbReference type="PANTHER" id="PTHR46769">
    <property type="entry name" value="POLYCYSTIC KIDNEY AND HEPATIC DISEASE 1 (AUTOSOMAL RECESSIVE)-LIKE 1"/>
    <property type="match status" value="1"/>
</dbReference>
<dbReference type="CDD" id="cd00603">
    <property type="entry name" value="IPT_PCSR"/>
    <property type="match status" value="1"/>
</dbReference>
<comment type="caution">
    <text evidence="2">The sequence shown here is derived from an EMBL/GenBank/DDBJ whole genome shotgun (WGS) entry which is preliminary data.</text>
</comment>
<gene>
    <name evidence="2" type="ORF">PACLA_8A089672</name>
</gene>
<evidence type="ECO:0000313" key="3">
    <source>
        <dbReference type="Proteomes" id="UP001152795"/>
    </source>
</evidence>
<dbReference type="OrthoDB" id="120976at2759"/>
<feature type="non-terminal residue" evidence="2">
    <location>
        <position position="254"/>
    </location>
</feature>
<reference evidence="2" key="1">
    <citation type="submission" date="2020-04" db="EMBL/GenBank/DDBJ databases">
        <authorList>
            <person name="Alioto T."/>
            <person name="Alioto T."/>
            <person name="Gomez Garrido J."/>
        </authorList>
    </citation>
    <scope>NUCLEOTIDE SEQUENCE</scope>
    <source>
        <strain evidence="2">A484AB</strain>
    </source>
</reference>
<organism evidence="2 3">
    <name type="scientific">Paramuricea clavata</name>
    <name type="common">Red gorgonian</name>
    <name type="synonym">Violescent sea-whip</name>
    <dbReference type="NCBI Taxonomy" id="317549"/>
    <lineage>
        <taxon>Eukaryota</taxon>
        <taxon>Metazoa</taxon>
        <taxon>Cnidaria</taxon>
        <taxon>Anthozoa</taxon>
        <taxon>Octocorallia</taxon>
        <taxon>Malacalcyonacea</taxon>
        <taxon>Plexauridae</taxon>
        <taxon>Paramuricea</taxon>
    </lineage>
</organism>
<dbReference type="Gene3D" id="2.60.40.10">
    <property type="entry name" value="Immunoglobulins"/>
    <property type="match status" value="1"/>
</dbReference>
<dbReference type="Proteomes" id="UP001152795">
    <property type="component" value="Unassembled WGS sequence"/>
</dbReference>
<evidence type="ECO:0000256" key="1">
    <source>
        <dbReference type="ARBA" id="ARBA00022729"/>
    </source>
</evidence>
<dbReference type="InterPro" id="IPR014756">
    <property type="entry name" value="Ig_E-set"/>
</dbReference>
<dbReference type="Pfam" id="PF01833">
    <property type="entry name" value="TIG"/>
    <property type="match status" value="1"/>
</dbReference>
<protein>
    <submittedName>
        <fullName evidence="2">Fibrocystin-L-like</fullName>
    </submittedName>
</protein>
<feature type="non-terminal residue" evidence="2">
    <location>
        <position position="1"/>
    </location>
</feature>
<dbReference type="SUPFAM" id="SSF81296">
    <property type="entry name" value="E set domains"/>
    <property type="match status" value="1"/>
</dbReference>
<evidence type="ECO:0000313" key="2">
    <source>
        <dbReference type="EMBL" id="CAB4027770.1"/>
    </source>
</evidence>
<name>A0A7D9JEA5_PARCT</name>
<keyword evidence="3" id="KW-1185">Reference proteome</keyword>
<accession>A0A7D9JEA5</accession>
<keyword evidence="1" id="KW-0732">Signal</keyword>
<sequence length="254" mass="27316">FSADQFAFDDPTLGNKVTLVSARGVVIPCSVVETDTSPTRISCETGVPPKGYEGDVYFLNIKVNDQPLGGGSSNTYCGGSCKFYFNKWRTPTITQMNFQAGLPDIVIKITGRVMTAQVGRLSDGNGDNFNPDGKEIIRVYIGGANCNTNNKETEEPYGTWVDESNANGYLICRSELTVSGSYLVSYLVSGEAGRSKPIDEVTYVDASETVYQYQAHADVTSISPKSGSVGGGTVLTITGRFFVMEKELVKVTVG</sequence>
<dbReference type="EMBL" id="CACRXK020015009">
    <property type="protein sequence ID" value="CAB4027770.1"/>
    <property type="molecule type" value="Genomic_DNA"/>
</dbReference>
<dbReference type="InterPro" id="IPR002909">
    <property type="entry name" value="IPT_dom"/>
</dbReference>
<dbReference type="InterPro" id="IPR013783">
    <property type="entry name" value="Ig-like_fold"/>
</dbReference>
<proteinExistence type="predicted"/>
<dbReference type="AlphaFoldDB" id="A0A7D9JEA5"/>
<dbReference type="PANTHER" id="PTHR46769:SF2">
    <property type="entry name" value="FIBROCYSTIN-L ISOFORM 2 PRECURSOR-RELATED"/>
    <property type="match status" value="1"/>
</dbReference>